<name>A0AAV9VNU7_9PEZI</name>
<dbReference type="EMBL" id="JAVHNS010000001">
    <property type="protein sequence ID" value="KAK6362988.1"/>
    <property type="molecule type" value="Genomic_DNA"/>
</dbReference>
<evidence type="ECO:0000313" key="2">
    <source>
        <dbReference type="EMBL" id="KAK6362988.1"/>
    </source>
</evidence>
<reference evidence="2 3" key="1">
    <citation type="submission" date="2019-10" db="EMBL/GenBank/DDBJ databases">
        <authorList>
            <person name="Palmer J.M."/>
        </authorList>
    </citation>
    <scope>NUCLEOTIDE SEQUENCE [LARGE SCALE GENOMIC DNA]</scope>
    <source>
        <strain evidence="2 3">TWF730</strain>
    </source>
</reference>
<protein>
    <submittedName>
        <fullName evidence="2">Uncharacterized protein</fullName>
    </submittedName>
</protein>
<evidence type="ECO:0000313" key="3">
    <source>
        <dbReference type="Proteomes" id="UP001373714"/>
    </source>
</evidence>
<sequence>MIVHNIFYTVKLAVLILSVTAVAKKPISDLELGDFPNQDNTDFTNAWEIRSVVANRFRPTNVANIISFVEENVSFTNQITITINGTKYCLTDRNIAFPFPPQFLATLEPCMENPPSTLQLWVGEVSYFRTKVPPPKDPKDPLLPGYGPNTTYFFSRYKKNKASNRCLIPSWSDSKTWLATGWPDPDGTDYSKLPLVAGYVGLIECKDPTDPVYSLRDEVIDAPNPNSNAQDPFIVNLRFNQPRPDLPDGIYSCPINNTDDSNLGLETPKKNVKDDPAFQPHKVSPFKKIKRADESQSYVNTAILPRLIPKTIGDKVYYPAYWGCARKTPPKDTGFPSAQLYI</sequence>
<evidence type="ECO:0000256" key="1">
    <source>
        <dbReference type="SAM" id="SignalP"/>
    </source>
</evidence>
<organism evidence="2 3">
    <name type="scientific">Orbilia blumenaviensis</name>
    <dbReference type="NCBI Taxonomy" id="1796055"/>
    <lineage>
        <taxon>Eukaryota</taxon>
        <taxon>Fungi</taxon>
        <taxon>Dikarya</taxon>
        <taxon>Ascomycota</taxon>
        <taxon>Pezizomycotina</taxon>
        <taxon>Orbiliomycetes</taxon>
        <taxon>Orbiliales</taxon>
        <taxon>Orbiliaceae</taxon>
        <taxon>Orbilia</taxon>
    </lineage>
</organism>
<feature type="signal peptide" evidence="1">
    <location>
        <begin position="1"/>
        <end position="23"/>
    </location>
</feature>
<dbReference type="AlphaFoldDB" id="A0AAV9VNU7"/>
<keyword evidence="1" id="KW-0732">Signal</keyword>
<proteinExistence type="predicted"/>
<accession>A0AAV9VNU7</accession>
<keyword evidence="3" id="KW-1185">Reference proteome</keyword>
<gene>
    <name evidence="2" type="ORF">TWF730_000436</name>
</gene>
<feature type="chain" id="PRO_5043609038" evidence="1">
    <location>
        <begin position="24"/>
        <end position="342"/>
    </location>
</feature>
<dbReference type="Proteomes" id="UP001373714">
    <property type="component" value="Unassembled WGS sequence"/>
</dbReference>
<comment type="caution">
    <text evidence="2">The sequence shown here is derived from an EMBL/GenBank/DDBJ whole genome shotgun (WGS) entry which is preliminary data.</text>
</comment>